<name>A0A1X9I2Q5_STRSU</name>
<dbReference type="GO" id="GO:0042245">
    <property type="term" value="P:RNA repair"/>
    <property type="evidence" value="ECO:0007669"/>
    <property type="project" value="UniProtKB-KW"/>
</dbReference>
<evidence type="ECO:0000256" key="8">
    <source>
        <dbReference type="ARBA" id="ARBA00047746"/>
    </source>
</evidence>
<dbReference type="InterPro" id="IPR036025">
    <property type="entry name" value="RtcB-like_sf"/>
</dbReference>
<feature type="binding site" evidence="9">
    <location>
        <position position="284"/>
    </location>
    <ligand>
        <name>Mn(2+)</name>
        <dbReference type="ChEBI" id="CHEBI:29035"/>
        <label>2</label>
    </ligand>
</feature>
<evidence type="ECO:0000256" key="5">
    <source>
        <dbReference type="ARBA" id="ARBA00022800"/>
    </source>
</evidence>
<accession>A0A1X9I2Q5</accession>
<keyword evidence="2" id="KW-0436">Ligase</keyword>
<organism evidence="10">
    <name type="scientific">Streptococcus suis</name>
    <dbReference type="NCBI Taxonomy" id="1307"/>
    <lineage>
        <taxon>Bacteria</taxon>
        <taxon>Bacillati</taxon>
        <taxon>Bacillota</taxon>
        <taxon>Bacilli</taxon>
        <taxon>Lactobacillales</taxon>
        <taxon>Streptococcaceae</taxon>
        <taxon>Streptococcus</taxon>
    </lineage>
</organism>
<dbReference type="Pfam" id="PF01139">
    <property type="entry name" value="RtcB"/>
    <property type="match status" value="1"/>
</dbReference>
<evidence type="ECO:0000256" key="1">
    <source>
        <dbReference type="ARBA" id="ARBA00012726"/>
    </source>
</evidence>
<dbReference type="GO" id="GO:0046872">
    <property type="term" value="F:metal ion binding"/>
    <property type="evidence" value="ECO:0007669"/>
    <property type="project" value="UniProtKB-KW"/>
</dbReference>
<dbReference type="RefSeq" id="WP_014636599.1">
    <property type="nucleotide sequence ID" value="NZ_BCBY01000009.1"/>
</dbReference>
<evidence type="ECO:0000256" key="3">
    <source>
        <dbReference type="ARBA" id="ARBA00022723"/>
    </source>
</evidence>
<feature type="binding site" evidence="9">
    <location>
        <position position="65"/>
    </location>
    <ligand>
        <name>Mn(2+)</name>
        <dbReference type="ChEBI" id="CHEBI:29035"/>
        <label>1</label>
    </ligand>
</feature>
<feature type="binding site" evidence="9">
    <location>
        <position position="190"/>
    </location>
    <ligand>
        <name>Mn(2+)</name>
        <dbReference type="ChEBI" id="CHEBI:29035"/>
        <label>2</label>
    </ligand>
</feature>
<dbReference type="PANTHER" id="PTHR11118">
    <property type="entry name" value="RNA-SPLICING LIGASE RTCB HOMOLOG"/>
    <property type="match status" value="1"/>
</dbReference>
<sequence length="395" mass="46242">MKVKIYNREQHKGYNESCEMLKILHKDSDIVNIEVYPDIAFKSLGFPNGTLLQSKKHIYPFAVPDPGCGYRIILTNLLLKDVQHLKKQLLYDLLDTQGRYELFRQKEFSKIDFEQVINKGVYYFKNIDYILDLPQPINMLKIDLSDCDKYELFDFFGIPGSPFLEFRYSDRDIKVNELEIRKGQIFIIIHLGTIVGKKLLNRKFLENAINNTLNENIYSFEEIQKYFMYIDVESEIGEQYLDFINFMIHFAYCSREISTSILKNCLEDILNFKVEFKILSDLTHSSIKVRGGLISHARGLQYISNIEKPILIGGNTNSKSILAYPINNNSFISHGTGIYYSKDSSNDEMITFTNREYECDIKKECEDVEMSLQGIKNDFRTICELEPFLNFWNEK</sequence>
<comment type="catalytic activity">
    <reaction evidence="8">
        <text>a 3'-end 3'-phospho-ribonucleotide-RNA + a 5'-end dephospho-ribonucleoside-RNA + GTP = a ribonucleotidyl-ribonucleotide-RNA + GMP + diphosphate</text>
        <dbReference type="Rhea" id="RHEA:68076"/>
        <dbReference type="Rhea" id="RHEA-COMP:10463"/>
        <dbReference type="Rhea" id="RHEA-COMP:13936"/>
        <dbReference type="Rhea" id="RHEA-COMP:17355"/>
        <dbReference type="ChEBI" id="CHEBI:33019"/>
        <dbReference type="ChEBI" id="CHEBI:37565"/>
        <dbReference type="ChEBI" id="CHEBI:58115"/>
        <dbReference type="ChEBI" id="CHEBI:83062"/>
        <dbReference type="ChEBI" id="CHEBI:138284"/>
        <dbReference type="ChEBI" id="CHEBI:173118"/>
        <dbReference type="EC" id="6.5.1.8"/>
    </reaction>
</comment>
<dbReference type="AlphaFoldDB" id="A0A1X9I2Q5"/>
<evidence type="ECO:0000256" key="9">
    <source>
        <dbReference type="PIRSR" id="PIRSR601233-3"/>
    </source>
</evidence>
<dbReference type="EC" id="6.5.1.8" evidence="1"/>
<protein>
    <recommendedName>
        <fullName evidence="1">3'-phosphate/5'-hydroxy nucleic acid ligase</fullName>
        <ecNumber evidence="1">6.5.1.8</ecNumber>
    </recommendedName>
</protein>
<proteinExistence type="predicted"/>
<comment type="cofactor">
    <cofactor evidence="9">
        <name>Mn(2+)</name>
        <dbReference type="ChEBI" id="CHEBI:29035"/>
    </cofactor>
    <text evidence="9">Binds 2 manganese ions per subunit.</text>
</comment>
<evidence type="ECO:0000256" key="7">
    <source>
        <dbReference type="ARBA" id="ARBA00023211"/>
    </source>
</evidence>
<dbReference type="GO" id="GO:0003972">
    <property type="term" value="F:RNA ligase (ATP) activity"/>
    <property type="evidence" value="ECO:0007669"/>
    <property type="project" value="TreeGrafter"/>
</dbReference>
<dbReference type="SUPFAM" id="SSF103365">
    <property type="entry name" value="Hypothetical protein PH1602"/>
    <property type="match status" value="1"/>
</dbReference>
<evidence type="ECO:0000256" key="6">
    <source>
        <dbReference type="ARBA" id="ARBA00023134"/>
    </source>
</evidence>
<dbReference type="EMBL" id="KX077885">
    <property type="protein sequence ID" value="ANJ64222.1"/>
    <property type="molecule type" value="Genomic_DNA"/>
</dbReference>
<evidence type="ECO:0000256" key="4">
    <source>
        <dbReference type="ARBA" id="ARBA00022741"/>
    </source>
</evidence>
<dbReference type="InterPro" id="IPR001233">
    <property type="entry name" value="RtcB"/>
</dbReference>
<dbReference type="GO" id="GO:0170057">
    <property type="term" value="F:RNA ligase (GTP) activity"/>
    <property type="evidence" value="ECO:0007669"/>
    <property type="project" value="UniProtKB-EC"/>
</dbReference>
<dbReference type="Gene3D" id="3.90.1860.10">
    <property type="entry name" value="tRNA-splicing ligase RtcB"/>
    <property type="match status" value="1"/>
</dbReference>
<evidence type="ECO:0000313" key="10">
    <source>
        <dbReference type="EMBL" id="ANJ64222.1"/>
    </source>
</evidence>
<evidence type="ECO:0000256" key="2">
    <source>
        <dbReference type="ARBA" id="ARBA00022598"/>
    </source>
</evidence>
<dbReference type="GO" id="GO:0006396">
    <property type="term" value="P:RNA processing"/>
    <property type="evidence" value="ECO:0007669"/>
    <property type="project" value="InterPro"/>
</dbReference>
<keyword evidence="5" id="KW-0692">RNA repair</keyword>
<keyword evidence="4" id="KW-0547">Nucleotide-binding</keyword>
<dbReference type="PANTHER" id="PTHR11118:SF1">
    <property type="entry name" value="RNA-SPLICING LIGASE RTCB HOMOLOG"/>
    <property type="match status" value="1"/>
</dbReference>
<keyword evidence="3 9" id="KW-0479">Metal-binding</keyword>
<keyword evidence="7 9" id="KW-0464">Manganese</keyword>
<keyword evidence="6" id="KW-0342">GTP-binding</keyword>
<reference evidence="10" key="1">
    <citation type="journal article" date="2016" name="Front. Cell. Infect. Microbiol.">
        <title>Evolution and Diversity of the Antimicrobial Resistance Associated Mobilome in Streptococcus suis: A Probable Mobile Genetic Elements Reservoir for Other Streptococci.</title>
        <authorList>
            <person name="Huang J."/>
            <person name="Ma J."/>
            <person name="Shang K."/>
            <person name="Hu X."/>
            <person name="Liang Y."/>
            <person name="Li D."/>
            <person name="Wu Z."/>
            <person name="Dai L."/>
            <person name="Chen L."/>
            <person name="Wang L."/>
        </authorList>
    </citation>
    <scope>NUCLEOTIDE SEQUENCE</scope>
    <source>
        <strain evidence="10">LP081102</strain>
    </source>
</reference>
<dbReference type="GO" id="GO:0005525">
    <property type="term" value="F:GTP binding"/>
    <property type="evidence" value="ECO:0007669"/>
    <property type="project" value="UniProtKB-KW"/>
</dbReference>